<dbReference type="SUPFAM" id="SSF161098">
    <property type="entry name" value="MetI-like"/>
    <property type="match status" value="1"/>
</dbReference>
<evidence type="ECO:0000259" key="9">
    <source>
        <dbReference type="PROSITE" id="PS50928"/>
    </source>
</evidence>
<evidence type="ECO:0000256" key="1">
    <source>
        <dbReference type="ARBA" id="ARBA00004651"/>
    </source>
</evidence>
<feature type="transmembrane region" description="Helical" evidence="8">
    <location>
        <begin position="16"/>
        <end position="37"/>
    </location>
</feature>
<feature type="transmembrane region" description="Helical" evidence="8">
    <location>
        <begin position="253"/>
        <end position="278"/>
    </location>
</feature>
<name>A0A4Y6PX26_PERCE</name>
<feature type="transmembrane region" description="Helical" evidence="8">
    <location>
        <begin position="188"/>
        <end position="209"/>
    </location>
</feature>
<dbReference type="InterPro" id="IPR005672">
    <property type="entry name" value="Phosphate_PstA"/>
</dbReference>
<dbReference type="InterPro" id="IPR000515">
    <property type="entry name" value="MetI-like"/>
</dbReference>
<dbReference type="EMBL" id="CP041186">
    <property type="protein sequence ID" value="QDG52878.1"/>
    <property type="molecule type" value="Genomic_DNA"/>
</dbReference>
<keyword evidence="6 8" id="KW-1133">Transmembrane helix</keyword>
<proteinExistence type="inferred from homology"/>
<accession>A0A4Y6PX26</accession>
<feature type="transmembrane region" description="Helical" evidence="8">
    <location>
        <begin position="65"/>
        <end position="94"/>
    </location>
</feature>
<feature type="transmembrane region" description="Helical" evidence="8">
    <location>
        <begin position="139"/>
        <end position="158"/>
    </location>
</feature>
<evidence type="ECO:0000313" key="11">
    <source>
        <dbReference type="Proteomes" id="UP000315995"/>
    </source>
</evidence>
<dbReference type="OrthoDB" id="9807065at2"/>
<organism evidence="10 11">
    <name type="scientific">Persicimonas caeni</name>
    <dbReference type="NCBI Taxonomy" id="2292766"/>
    <lineage>
        <taxon>Bacteria</taxon>
        <taxon>Deltaproteobacteria</taxon>
        <taxon>Bradymonadales</taxon>
        <taxon>Bradymonadaceae</taxon>
        <taxon>Persicimonas</taxon>
    </lineage>
</organism>
<evidence type="ECO:0000256" key="6">
    <source>
        <dbReference type="ARBA" id="ARBA00022989"/>
    </source>
</evidence>
<dbReference type="AlphaFoldDB" id="A0A4Y6PX26"/>
<feature type="domain" description="ABC transmembrane type-1" evidence="9">
    <location>
        <begin position="69"/>
        <end position="274"/>
    </location>
</feature>
<accession>A0A5B8Y8K5</accession>
<dbReference type="PROSITE" id="PS50928">
    <property type="entry name" value="ABC_TM1"/>
    <property type="match status" value="1"/>
</dbReference>
<dbReference type="Pfam" id="PF00528">
    <property type="entry name" value="BPD_transp_1"/>
    <property type="match status" value="1"/>
</dbReference>
<keyword evidence="7 8" id="KW-0472">Membrane</keyword>
<comment type="similarity">
    <text evidence="2 8">Belongs to the binding-protein-dependent transport system permease family. CysTW subfamily.</text>
</comment>
<evidence type="ECO:0000256" key="2">
    <source>
        <dbReference type="ARBA" id="ARBA00007069"/>
    </source>
</evidence>
<comment type="subcellular location">
    <subcellularLocation>
        <location evidence="1 8">Cell membrane</location>
        <topology evidence="1 8">Multi-pass membrane protein</topology>
    </subcellularLocation>
</comment>
<evidence type="ECO:0000313" key="10">
    <source>
        <dbReference type="EMBL" id="QDG52878.1"/>
    </source>
</evidence>
<keyword evidence="5 8" id="KW-0812">Transmembrane</keyword>
<protein>
    <recommendedName>
        <fullName evidence="8">Phosphate transport system permease protein PstA</fullName>
    </recommendedName>
</protein>
<keyword evidence="11" id="KW-1185">Reference proteome</keyword>
<keyword evidence="4 8" id="KW-1003">Cell membrane</keyword>
<dbReference type="InterPro" id="IPR035906">
    <property type="entry name" value="MetI-like_sf"/>
</dbReference>
<evidence type="ECO:0000256" key="8">
    <source>
        <dbReference type="RuleBase" id="RU363043"/>
    </source>
</evidence>
<feature type="transmembrane region" description="Helical" evidence="8">
    <location>
        <begin position="106"/>
        <end position="127"/>
    </location>
</feature>
<dbReference type="GO" id="GO:0005886">
    <property type="term" value="C:plasma membrane"/>
    <property type="evidence" value="ECO:0007669"/>
    <property type="project" value="UniProtKB-SubCell"/>
</dbReference>
<dbReference type="GO" id="GO:0035435">
    <property type="term" value="P:phosphate ion transmembrane transport"/>
    <property type="evidence" value="ECO:0007669"/>
    <property type="project" value="InterPro"/>
</dbReference>
<keyword evidence="3" id="KW-0813">Transport</keyword>
<reference evidence="10 11" key="1">
    <citation type="submission" date="2019-06" db="EMBL/GenBank/DDBJ databases">
        <title>Persicimonas caeni gen. nov., sp. nov., a predatory bacterium isolated from solar saltern.</title>
        <authorList>
            <person name="Wang S."/>
        </authorList>
    </citation>
    <scope>NUCLEOTIDE SEQUENCE [LARGE SCALE GENOMIC DNA]</scope>
    <source>
        <strain evidence="10 11">YN101</strain>
    </source>
</reference>
<dbReference type="NCBIfam" id="TIGR00974">
    <property type="entry name" value="3a0107s02c"/>
    <property type="match status" value="1"/>
</dbReference>
<evidence type="ECO:0000256" key="7">
    <source>
        <dbReference type="ARBA" id="ARBA00023136"/>
    </source>
</evidence>
<dbReference type="PANTHER" id="PTHR43470">
    <property type="entry name" value="PHOSPHATE TRANSPORT SYSTEM PERMEASE PROTEIN PSTA-RELATED"/>
    <property type="match status" value="1"/>
</dbReference>
<dbReference type="PANTHER" id="PTHR43470:SF5">
    <property type="entry name" value="PHOSPHATE TRANSPORT SYSTEM PERMEASE PROTEIN PSTA"/>
    <property type="match status" value="1"/>
</dbReference>
<dbReference type="Proteomes" id="UP000315995">
    <property type="component" value="Chromosome"/>
</dbReference>
<dbReference type="CDD" id="cd06261">
    <property type="entry name" value="TM_PBP2"/>
    <property type="match status" value="1"/>
</dbReference>
<dbReference type="GO" id="GO:0005315">
    <property type="term" value="F:phosphate transmembrane transporter activity"/>
    <property type="evidence" value="ECO:0007669"/>
    <property type="project" value="InterPro"/>
</dbReference>
<gene>
    <name evidence="10" type="primary">pstA</name>
    <name evidence="10" type="ORF">FIV42_19660</name>
</gene>
<evidence type="ECO:0000256" key="5">
    <source>
        <dbReference type="ARBA" id="ARBA00022692"/>
    </source>
</evidence>
<sequence>MMKKDERKGGALAEKLFEYVCLAAVIIPLALLAVLVIDTAIDGVQRLDWEFITSFPSRNPGEAGIYPAVVGSILLVGLTAVLAVPIGVGAAIYLEEYADSGWLSNLIEVNIANLAGVPSVIYGLLGLEVFVRVVGMGRSLLAGSATMALLVLPIVIMASREALRTVPYDLREACYGLGSTRWQAIRQVVLPMAMPGILTGTILSISRAIGETAPLLVVGALTYMTFLPEGLTDPFTVLPIQIFNWVSRPQEEFVINAAAGIVVLLAVMMLLNAVAIVLRNKLQKRNG</sequence>
<dbReference type="Gene3D" id="1.10.3720.10">
    <property type="entry name" value="MetI-like"/>
    <property type="match status" value="1"/>
</dbReference>
<evidence type="ECO:0000256" key="4">
    <source>
        <dbReference type="ARBA" id="ARBA00022475"/>
    </source>
</evidence>
<evidence type="ECO:0000256" key="3">
    <source>
        <dbReference type="ARBA" id="ARBA00022448"/>
    </source>
</evidence>